<accession>A0A9D1VSX9</accession>
<protein>
    <submittedName>
        <fullName evidence="3">tRNA (Adenosine(37)-N6)-threonylcarbamoyltransferase complex dimerization subunit type 1 TsaB</fullName>
        <ecNumber evidence="3">2.3.1.234</ecNumber>
    </submittedName>
</protein>
<dbReference type="InterPro" id="IPR043129">
    <property type="entry name" value="ATPase_NBD"/>
</dbReference>
<feature type="region of interest" description="Disordered" evidence="1">
    <location>
        <begin position="196"/>
        <end position="216"/>
    </location>
</feature>
<keyword evidence="3" id="KW-0012">Acyltransferase</keyword>
<proteinExistence type="predicted"/>
<name>A0A9D1VSX9_9FIRM</name>
<feature type="domain" description="Gcp-like" evidence="2">
    <location>
        <begin position="30"/>
        <end position="122"/>
    </location>
</feature>
<evidence type="ECO:0000313" key="3">
    <source>
        <dbReference type="EMBL" id="HIX46394.1"/>
    </source>
</evidence>
<reference evidence="3" key="1">
    <citation type="journal article" date="2021" name="PeerJ">
        <title>Extensive microbial diversity within the chicken gut microbiome revealed by metagenomics and culture.</title>
        <authorList>
            <person name="Gilroy R."/>
            <person name="Ravi A."/>
            <person name="Getino M."/>
            <person name="Pursley I."/>
            <person name="Horton D.L."/>
            <person name="Alikhan N.F."/>
            <person name="Baker D."/>
            <person name="Gharbi K."/>
            <person name="Hall N."/>
            <person name="Watson M."/>
            <person name="Adriaenssens E.M."/>
            <person name="Foster-Nyarko E."/>
            <person name="Jarju S."/>
            <person name="Secka A."/>
            <person name="Antonio M."/>
            <person name="Oren A."/>
            <person name="Chaudhuri R.R."/>
            <person name="La Ragione R."/>
            <person name="Hildebrand F."/>
            <person name="Pallen M.J."/>
        </authorList>
    </citation>
    <scope>NUCLEOTIDE SEQUENCE</scope>
    <source>
        <strain evidence="3">26628</strain>
    </source>
</reference>
<dbReference type="EMBL" id="DXFD01000026">
    <property type="protein sequence ID" value="HIX46394.1"/>
    <property type="molecule type" value="Genomic_DNA"/>
</dbReference>
<dbReference type="SUPFAM" id="SSF53067">
    <property type="entry name" value="Actin-like ATPase domain"/>
    <property type="match status" value="1"/>
</dbReference>
<keyword evidence="3" id="KW-0808">Transferase</keyword>
<dbReference type="InterPro" id="IPR000905">
    <property type="entry name" value="Gcp-like_dom"/>
</dbReference>
<reference evidence="3" key="2">
    <citation type="submission" date="2021-04" db="EMBL/GenBank/DDBJ databases">
        <authorList>
            <person name="Gilroy R."/>
        </authorList>
    </citation>
    <scope>NUCLEOTIDE SEQUENCE</scope>
    <source>
        <strain evidence="3">26628</strain>
    </source>
</reference>
<evidence type="ECO:0000313" key="4">
    <source>
        <dbReference type="Proteomes" id="UP000824249"/>
    </source>
</evidence>
<sequence length="216" mass="22678">MNKFLALDTTGGYLTVIAANGGAVHTVFEEDCAMQHSVRLMGAVEEALAAVRLAPQGCDFFCAVTGPGSFTGIRIGIAAVKGLAAAAGRPMLGRTSLQVLAYNARGKALAAVPAGRGNYYVCGFAEDKSVCFAPACVGEEELAALSREYPLYAYAPLPLPYVQADPAAGLLSAARAAKEGEFGTPAAFYLRRSQAEEERLRRSRAEEERPRRGGGA</sequence>
<evidence type="ECO:0000259" key="2">
    <source>
        <dbReference type="Pfam" id="PF00814"/>
    </source>
</evidence>
<dbReference type="EC" id="2.3.1.234" evidence="3"/>
<dbReference type="NCBIfam" id="TIGR03725">
    <property type="entry name" value="T6A_YeaZ"/>
    <property type="match status" value="1"/>
</dbReference>
<gene>
    <name evidence="3" type="primary">tsaB</name>
    <name evidence="3" type="ORF">H9737_01720</name>
</gene>
<organism evidence="3 4">
    <name type="scientific">Candidatus Borkfalkia faecigallinarum</name>
    <dbReference type="NCBI Taxonomy" id="2838509"/>
    <lineage>
        <taxon>Bacteria</taxon>
        <taxon>Bacillati</taxon>
        <taxon>Bacillota</taxon>
        <taxon>Clostridia</taxon>
        <taxon>Christensenellales</taxon>
        <taxon>Christensenellaceae</taxon>
        <taxon>Candidatus Borkfalkia</taxon>
    </lineage>
</organism>
<dbReference type="GO" id="GO:0002949">
    <property type="term" value="P:tRNA threonylcarbamoyladenosine modification"/>
    <property type="evidence" value="ECO:0007669"/>
    <property type="project" value="InterPro"/>
</dbReference>
<dbReference type="GO" id="GO:0061711">
    <property type="term" value="F:tRNA N(6)-L-threonylcarbamoyladenine synthase activity"/>
    <property type="evidence" value="ECO:0007669"/>
    <property type="project" value="UniProtKB-EC"/>
</dbReference>
<dbReference type="Proteomes" id="UP000824249">
    <property type="component" value="Unassembled WGS sequence"/>
</dbReference>
<dbReference type="AlphaFoldDB" id="A0A9D1VSX9"/>
<dbReference type="Gene3D" id="3.30.420.40">
    <property type="match status" value="1"/>
</dbReference>
<dbReference type="Pfam" id="PF00814">
    <property type="entry name" value="TsaD"/>
    <property type="match status" value="1"/>
</dbReference>
<comment type="caution">
    <text evidence="3">The sequence shown here is derived from an EMBL/GenBank/DDBJ whole genome shotgun (WGS) entry which is preliminary data.</text>
</comment>
<evidence type="ECO:0000256" key="1">
    <source>
        <dbReference type="SAM" id="MobiDB-lite"/>
    </source>
</evidence>
<dbReference type="InterPro" id="IPR022496">
    <property type="entry name" value="T6A_TsaB"/>
</dbReference>